<proteinExistence type="predicted"/>
<dbReference type="AlphaFoldDB" id="A0A0D8BCV7"/>
<gene>
    <name evidence="1" type="ORF">FF36_03555</name>
</gene>
<reference evidence="2" key="1">
    <citation type="submission" date="2015-02" db="EMBL/GenBank/DDBJ databases">
        <title>Draft Genome of Frankia sp. CpI1-S.</title>
        <authorList>
            <person name="Oshone R.T."/>
            <person name="Ngom M."/>
            <person name="Ghodhbane-Gtari F."/>
            <person name="Gtari M."/>
            <person name="Morris K."/>
            <person name="Thomas K."/>
            <person name="Sen A."/>
            <person name="Tisa L.S."/>
        </authorList>
    </citation>
    <scope>NUCLEOTIDE SEQUENCE [LARGE SCALE GENOMIC DNA]</scope>
    <source>
        <strain evidence="2">CpI1-S</strain>
    </source>
</reference>
<accession>A0A0D8BCV7</accession>
<dbReference type="EMBL" id="JYFN01000027">
    <property type="protein sequence ID" value="KJE22123.1"/>
    <property type="molecule type" value="Genomic_DNA"/>
</dbReference>
<evidence type="ECO:0000313" key="2">
    <source>
        <dbReference type="Proteomes" id="UP000032545"/>
    </source>
</evidence>
<comment type="caution">
    <text evidence="1">The sequence shown here is derived from an EMBL/GenBank/DDBJ whole genome shotgun (WGS) entry which is preliminary data.</text>
</comment>
<dbReference type="PATRIC" id="fig|1502723.3.peg.3001"/>
<dbReference type="Proteomes" id="UP000032545">
    <property type="component" value="Unassembled WGS sequence"/>
</dbReference>
<reference evidence="1 2" key="2">
    <citation type="journal article" date="2016" name="Genome Announc.">
        <title>Permanent Draft Genome Sequences for Two Variants of Frankia sp. Strain CpI1, the First Frankia Strain Isolated from Root Nodules of Comptonia peregrina.</title>
        <authorList>
            <person name="Oshone R."/>
            <person name="Hurst S.G.IV."/>
            <person name="Abebe-Akele F."/>
            <person name="Simpson S."/>
            <person name="Morris K."/>
            <person name="Thomas W.K."/>
            <person name="Tisa L.S."/>
        </authorList>
    </citation>
    <scope>NUCLEOTIDE SEQUENCE [LARGE SCALE GENOMIC DNA]</scope>
    <source>
        <strain evidence="2">CpI1-S</strain>
    </source>
</reference>
<organism evidence="1 2">
    <name type="scientific">Frankia torreyi</name>
    <dbReference type="NCBI Taxonomy" id="1856"/>
    <lineage>
        <taxon>Bacteria</taxon>
        <taxon>Bacillati</taxon>
        <taxon>Actinomycetota</taxon>
        <taxon>Actinomycetes</taxon>
        <taxon>Frankiales</taxon>
        <taxon>Frankiaceae</taxon>
        <taxon>Frankia</taxon>
    </lineage>
</organism>
<protein>
    <submittedName>
        <fullName evidence="1">Uncharacterized protein</fullName>
    </submittedName>
</protein>
<name>A0A0D8BCV7_9ACTN</name>
<evidence type="ECO:0000313" key="1">
    <source>
        <dbReference type="EMBL" id="KJE22123.1"/>
    </source>
</evidence>
<sequence length="157" mass="16994">MGAVRDVLLGADPPVKTTSRAAERLARLREEYLDRAHLGGTVIQRKRTGDVHWWTWAGSRANATLIATLGDLVDPRGRAADDRIRLRSDLTAASWRAATGDLAERLCLPEVDREALAGLKFNAALPPRLAEATLAARLADLDGAAAVLSEPVRFVVH</sequence>
<keyword evidence="2" id="KW-1185">Reference proteome</keyword>